<keyword evidence="4 6" id="KW-0862">Zinc</keyword>
<evidence type="ECO:0000256" key="2">
    <source>
        <dbReference type="ARBA" id="ARBA00008072"/>
    </source>
</evidence>
<dbReference type="SMART" id="SM00829">
    <property type="entry name" value="PKS_ER"/>
    <property type="match status" value="1"/>
</dbReference>
<evidence type="ECO:0000313" key="8">
    <source>
        <dbReference type="EMBL" id="NDK89149.1"/>
    </source>
</evidence>
<dbReference type="CDD" id="cd08278">
    <property type="entry name" value="benzyl_alcohol_DH"/>
    <property type="match status" value="1"/>
</dbReference>
<comment type="cofactor">
    <cofactor evidence="1 6">
        <name>Zn(2+)</name>
        <dbReference type="ChEBI" id="CHEBI:29105"/>
    </cofactor>
</comment>
<keyword evidence="3 6" id="KW-0479">Metal-binding</keyword>
<dbReference type="PANTHER" id="PTHR43350:SF17">
    <property type="entry name" value="NAD-DEPENDENT ALCOHOL DEHYDROGENASE"/>
    <property type="match status" value="1"/>
</dbReference>
<dbReference type="InterPro" id="IPR011032">
    <property type="entry name" value="GroES-like_sf"/>
</dbReference>
<dbReference type="InterPro" id="IPR036291">
    <property type="entry name" value="NAD(P)-bd_dom_sf"/>
</dbReference>
<evidence type="ECO:0000256" key="5">
    <source>
        <dbReference type="ARBA" id="ARBA00023002"/>
    </source>
</evidence>
<organism evidence="8 9">
    <name type="scientific">Gordonia desulfuricans</name>
    <dbReference type="NCBI Taxonomy" id="89051"/>
    <lineage>
        <taxon>Bacteria</taxon>
        <taxon>Bacillati</taxon>
        <taxon>Actinomycetota</taxon>
        <taxon>Actinomycetes</taxon>
        <taxon>Mycobacteriales</taxon>
        <taxon>Gordoniaceae</taxon>
        <taxon>Gordonia</taxon>
    </lineage>
</organism>
<keyword evidence="9" id="KW-1185">Reference proteome</keyword>
<sequence>MKSTAALLTGVGSDFEIAEIDIDGPRPGEVLVEIAAAGLCHTDLAARDGVLPIEYPGVVGHEGAGTVIAIGEGVTKVGVGDRVSLTFNSCGHCHTCTTGRQSYCENFNLKNYGGVRDDGSKPLHQDGRPVGGMFFGQSSFATVALANERNTVKIDADIPFEMLAPLGCGIQTGVGAVTRSLKAQKGSTIAIAGGGSVGLAAVMGAVLAECATIIVVEPNERRRALALELGATHALDPAAGDVTEQIRVIVARGVDHVLDTTGIPAVVTALIGATAVRGSVGLIGVPSDATAAIELNIIAVLTLGLTVMGIIEGDSTPDEFIPELVEHHLAGRLPLEKLVTTFPFAEINSAVKVQHDGGVVKPVLMFD</sequence>
<dbReference type="InterPro" id="IPR013154">
    <property type="entry name" value="ADH-like_N"/>
</dbReference>
<evidence type="ECO:0000256" key="4">
    <source>
        <dbReference type="ARBA" id="ARBA00022833"/>
    </source>
</evidence>
<dbReference type="InterPro" id="IPR020843">
    <property type="entry name" value="ER"/>
</dbReference>
<comment type="caution">
    <text evidence="8">The sequence shown here is derived from an EMBL/GenBank/DDBJ whole genome shotgun (WGS) entry which is preliminary data.</text>
</comment>
<dbReference type="RefSeq" id="WP_059039823.1">
    <property type="nucleotide sequence ID" value="NZ_JAADZU010000013.1"/>
</dbReference>
<keyword evidence="5" id="KW-0560">Oxidoreductase</keyword>
<evidence type="ECO:0000256" key="1">
    <source>
        <dbReference type="ARBA" id="ARBA00001947"/>
    </source>
</evidence>
<dbReference type="GO" id="GO:0008270">
    <property type="term" value="F:zinc ion binding"/>
    <property type="evidence" value="ECO:0007669"/>
    <property type="project" value="InterPro"/>
</dbReference>
<dbReference type="InterPro" id="IPR013149">
    <property type="entry name" value="ADH-like_C"/>
</dbReference>
<dbReference type="Proteomes" id="UP000466307">
    <property type="component" value="Unassembled WGS sequence"/>
</dbReference>
<accession>A0A7K3LLM5</accession>
<evidence type="ECO:0000256" key="3">
    <source>
        <dbReference type="ARBA" id="ARBA00022723"/>
    </source>
</evidence>
<dbReference type="PROSITE" id="PS00059">
    <property type="entry name" value="ADH_ZINC"/>
    <property type="match status" value="1"/>
</dbReference>
<dbReference type="AlphaFoldDB" id="A0A7K3LLM5"/>
<dbReference type="Gene3D" id="3.90.180.10">
    <property type="entry name" value="Medium-chain alcohol dehydrogenases, catalytic domain"/>
    <property type="match status" value="1"/>
</dbReference>
<gene>
    <name evidence="8" type="ORF">GYA93_06065</name>
</gene>
<dbReference type="Pfam" id="PF08240">
    <property type="entry name" value="ADH_N"/>
    <property type="match status" value="1"/>
</dbReference>
<dbReference type="SUPFAM" id="SSF50129">
    <property type="entry name" value="GroES-like"/>
    <property type="match status" value="1"/>
</dbReference>
<reference evidence="8 9" key="1">
    <citation type="submission" date="2020-01" db="EMBL/GenBank/DDBJ databases">
        <title>Investigation of new actinobacteria for the biodesulphurisation of diesel fuel.</title>
        <authorList>
            <person name="Athi Narayanan S.M."/>
        </authorList>
    </citation>
    <scope>NUCLEOTIDE SEQUENCE [LARGE SCALE GENOMIC DNA]</scope>
    <source>
        <strain evidence="8 9">213E</strain>
    </source>
</reference>
<dbReference type="Pfam" id="PF00107">
    <property type="entry name" value="ADH_zinc_N"/>
    <property type="match status" value="1"/>
</dbReference>
<evidence type="ECO:0000259" key="7">
    <source>
        <dbReference type="SMART" id="SM00829"/>
    </source>
</evidence>
<comment type="similarity">
    <text evidence="2 6">Belongs to the zinc-containing alcohol dehydrogenase family.</text>
</comment>
<dbReference type="Gene3D" id="3.40.50.720">
    <property type="entry name" value="NAD(P)-binding Rossmann-like Domain"/>
    <property type="match status" value="1"/>
</dbReference>
<dbReference type="SUPFAM" id="SSF51735">
    <property type="entry name" value="NAD(P)-binding Rossmann-fold domains"/>
    <property type="match status" value="1"/>
</dbReference>
<dbReference type="GO" id="GO:0016491">
    <property type="term" value="F:oxidoreductase activity"/>
    <property type="evidence" value="ECO:0007669"/>
    <property type="project" value="UniProtKB-KW"/>
</dbReference>
<proteinExistence type="inferred from homology"/>
<dbReference type="EMBL" id="JAADZU010000013">
    <property type="protein sequence ID" value="NDK89149.1"/>
    <property type="molecule type" value="Genomic_DNA"/>
</dbReference>
<evidence type="ECO:0000313" key="9">
    <source>
        <dbReference type="Proteomes" id="UP000466307"/>
    </source>
</evidence>
<dbReference type="PANTHER" id="PTHR43350">
    <property type="entry name" value="NAD-DEPENDENT ALCOHOL DEHYDROGENASE"/>
    <property type="match status" value="1"/>
</dbReference>
<protein>
    <submittedName>
        <fullName evidence="8">NAD(P)-dependent alcohol dehydrogenase</fullName>
    </submittedName>
</protein>
<dbReference type="InterPro" id="IPR002328">
    <property type="entry name" value="ADH_Zn_CS"/>
</dbReference>
<feature type="domain" description="Enoyl reductase (ER)" evidence="7">
    <location>
        <begin position="10"/>
        <end position="364"/>
    </location>
</feature>
<evidence type="ECO:0000256" key="6">
    <source>
        <dbReference type="RuleBase" id="RU361277"/>
    </source>
</evidence>
<name>A0A7K3LLM5_9ACTN</name>